<proteinExistence type="inferred from homology"/>
<evidence type="ECO:0000313" key="6">
    <source>
        <dbReference type="EMBL" id="SIN94204.1"/>
    </source>
</evidence>
<dbReference type="GO" id="GO:0005886">
    <property type="term" value="C:plasma membrane"/>
    <property type="evidence" value="ECO:0007669"/>
    <property type="project" value="UniProtKB-SubCell"/>
</dbReference>
<dbReference type="Proteomes" id="UP000198461">
    <property type="component" value="Unassembled WGS sequence"/>
</dbReference>
<keyword evidence="3 5" id="KW-1133">Transmembrane helix</keyword>
<keyword evidence="2 5" id="KW-0812">Transmembrane</keyword>
<dbReference type="PANTHER" id="PTHR36917:SF1">
    <property type="entry name" value="INNER MEMBRANE-SPANNING PROTEIN YCIB"/>
    <property type="match status" value="1"/>
</dbReference>
<sequence length="185" mass="21620">MKFLFDLFPVILFFIAYKLYDIYTATAVAIAATMVQVFYSYVKHRRVEKMHLITAALILVLGGMTLAFHDETFIKWKPTLVNWGFALVFWGSHYIGDKPIIRRMLGEALTLPEHVWTRLSMLWITFFFFAGFANLFVAYTFDTDTWVNFKLFGLLGLTMIFILLQGLYLAKYMEEKDSTDNRENS</sequence>
<comment type="similarity">
    <text evidence="5">Belongs to the YciB family.</text>
</comment>
<dbReference type="Pfam" id="PF04279">
    <property type="entry name" value="IspA"/>
    <property type="match status" value="1"/>
</dbReference>
<gene>
    <name evidence="5" type="primary">yciB</name>
    <name evidence="6" type="ORF">SAMN05443662_1065</name>
</gene>
<comment type="function">
    <text evidence="5">Plays a role in cell envelope biogenesis, maintenance of cell envelope integrity and membrane homeostasis.</text>
</comment>
<feature type="transmembrane region" description="Helical" evidence="5">
    <location>
        <begin position="51"/>
        <end position="68"/>
    </location>
</feature>
<dbReference type="PANTHER" id="PTHR36917">
    <property type="entry name" value="INTRACELLULAR SEPTATION PROTEIN A-RELATED"/>
    <property type="match status" value="1"/>
</dbReference>
<evidence type="ECO:0000256" key="1">
    <source>
        <dbReference type="ARBA" id="ARBA00022475"/>
    </source>
</evidence>
<dbReference type="NCBIfam" id="TIGR00997">
    <property type="entry name" value="ispZ"/>
    <property type="match status" value="1"/>
</dbReference>
<comment type="subcellular location">
    <subcellularLocation>
        <location evidence="5">Cell inner membrane</location>
        <topology evidence="5">Multi-pass membrane protein</topology>
    </subcellularLocation>
</comment>
<feature type="transmembrane region" description="Helical" evidence="5">
    <location>
        <begin position="20"/>
        <end position="39"/>
    </location>
</feature>
<feature type="transmembrane region" description="Helical" evidence="5">
    <location>
        <begin position="80"/>
        <end position="96"/>
    </location>
</feature>
<organism evidence="6 7">
    <name type="scientific">Sulfurivirga caldicuralii</name>
    <dbReference type="NCBI Taxonomy" id="364032"/>
    <lineage>
        <taxon>Bacteria</taxon>
        <taxon>Pseudomonadati</taxon>
        <taxon>Pseudomonadota</taxon>
        <taxon>Gammaproteobacteria</taxon>
        <taxon>Thiotrichales</taxon>
        <taxon>Piscirickettsiaceae</taxon>
        <taxon>Sulfurivirga</taxon>
    </lineage>
</organism>
<dbReference type="STRING" id="364032.SAMN05443662_1065"/>
<dbReference type="RefSeq" id="WP_074201334.1">
    <property type="nucleotide sequence ID" value="NZ_FSRE01000002.1"/>
</dbReference>
<evidence type="ECO:0000256" key="2">
    <source>
        <dbReference type="ARBA" id="ARBA00022692"/>
    </source>
</evidence>
<dbReference type="NCBIfam" id="NF001325">
    <property type="entry name" value="PRK00259.1-3"/>
    <property type="match status" value="1"/>
</dbReference>
<dbReference type="NCBIfam" id="NF001324">
    <property type="entry name" value="PRK00259.1-2"/>
    <property type="match status" value="1"/>
</dbReference>
<reference evidence="6 7" key="1">
    <citation type="submission" date="2016-11" db="EMBL/GenBank/DDBJ databases">
        <authorList>
            <person name="Jaros S."/>
            <person name="Januszkiewicz K."/>
            <person name="Wedrychowicz H."/>
        </authorList>
    </citation>
    <scope>NUCLEOTIDE SEQUENCE [LARGE SCALE GENOMIC DNA]</scope>
    <source>
        <strain evidence="6 7">DSM 17737</strain>
    </source>
</reference>
<feature type="transmembrane region" description="Helical" evidence="5">
    <location>
        <begin position="151"/>
        <end position="170"/>
    </location>
</feature>
<protein>
    <recommendedName>
        <fullName evidence="5">Inner membrane-spanning protein YciB</fullName>
    </recommendedName>
</protein>
<dbReference type="HAMAP" id="MF_00189">
    <property type="entry name" value="YciB"/>
    <property type="match status" value="1"/>
</dbReference>
<keyword evidence="5" id="KW-0997">Cell inner membrane</keyword>
<keyword evidence="4 5" id="KW-0472">Membrane</keyword>
<keyword evidence="7" id="KW-1185">Reference proteome</keyword>
<feature type="transmembrane region" description="Helical" evidence="5">
    <location>
        <begin position="116"/>
        <end position="139"/>
    </location>
</feature>
<evidence type="ECO:0000313" key="7">
    <source>
        <dbReference type="Proteomes" id="UP000198461"/>
    </source>
</evidence>
<dbReference type="AlphaFoldDB" id="A0A1N6FG37"/>
<accession>A0A1N6FG37</accession>
<name>A0A1N6FG37_9GAMM</name>
<evidence type="ECO:0000256" key="4">
    <source>
        <dbReference type="ARBA" id="ARBA00023136"/>
    </source>
</evidence>
<dbReference type="InterPro" id="IPR006008">
    <property type="entry name" value="YciB"/>
</dbReference>
<evidence type="ECO:0000256" key="3">
    <source>
        <dbReference type="ARBA" id="ARBA00022989"/>
    </source>
</evidence>
<dbReference type="EMBL" id="FSRE01000002">
    <property type="protein sequence ID" value="SIN94204.1"/>
    <property type="molecule type" value="Genomic_DNA"/>
</dbReference>
<keyword evidence="1 5" id="KW-1003">Cell membrane</keyword>
<evidence type="ECO:0000256" key="5">
    <source>
        <dbReference type="HAMAP-Rule" id="MF_00189"/>
    </source>
</evidence>
<dbReference type="OrthoDB" id="9788219at2"/>